<evidence type="ECO:0000313" key="2">
    <source>
        <dbReference type="Proteomes" id="UP001177021"/>
    </source>
</evidence>
<comment type="caution">
    <text evidence="1">The sequence shown here is derived from an EMBL/GenBank/DDBJ whole genome shotgun (WGS) entry which is preliminary data.</text>
</comment>
<dbReference type="Proteomes" id="UP001177021">
    <property type="component" value="Unassembled WGS sequence"/>
</dbReference>
<keyword evidence="2" id="KW-1185">Reference proteome</keyword>
<proteinExistence type="predicted"/>
<name>A0ACB0KJ23_TRIPR</name>
<dbReference type="EMBL" id="CASHSV030000311">
    <property type="protein sequence ID" value="CAJ2657262.1"/>
    <property type="molecule type" value="Genomic_DNA"/>
</dbReference>
<evidence type="ECO:0000313" key="1">
    <source>
        <dbReference type="EMBL" id="CAJ2657262.1"/>
    </source>
</evidence>
<sequence length="659" mass="74372">MIVLNMEGTQLNLASIFFAFLLYLSLKQIITKAQSPTYVGDDCNYSKQQPLSNAYQKNLNNILSYLSNDSATSKGYNYTRIGDNTTKGDAVYGLYDCRGDVVGYFCEFCVSSASREVLGRCPDRESATIFYSFCIFRYSNENFFGKVTTDPWWNHLGTKNVSSAIDIQKGGDFMKRLIRKATNETNQLYYMDGFNLSSTESRYGLVQCSRDLTNERCRQCLEFMLAKVRTCCEHKLGWQVSSASCLIRYDDYMFYLLHDQSPSVLVPNPQTANKKSTSKSRKLIIGFSVVGIVILLCSTLYYFWYKKRVRKDWLTPAYEETLNADLPTIPLITIQHSTDNFSETSKLGEGGFGSVYKGILPDGRQIAVKRLSKNSGQGSEEFKNEVMFIAKLQHRNLVRLLACCLEGNEKLLVYEFMPNASLDFHLFDDEKRKELNWKLSLSIISGTAKGLLYLHEDSRLRVIHRDLKASNVLLDHEMNPKISDFGMARAFEIGQNQANTRRIMGTYGYMAPEYAMEGVFSVKSDVFSFGVLVLEIISGKKNTGFYLSEHGQSLLVYTWKKWCEGNCLDIIHSVVGKTCIDNEVVRCINIGLLCVQEDAADRPTMSTVVVMLASDTMALPKPKQPAFSIGRMTSDDNSASKSSKTPSINDVTVSNILPR</sequence>
<organism evidence="1 2">
    <name type="scientific">Trifolium pratense</name>
    <name type="common">Red clover</name>
    <dbReference type="NCBI Taxonomy" id="57577"/>
    <lineage>
        <taxon>Eukaryota</taxon>
        <taxon>Viridiplantae</taxon>
        <taxon>Streptophyta</taxon>
        <taxon>Embryophyta</taxon>
        <taxon>Tracheophyta</taxon>
        <taxon>Spermatophyta</taxon>
        <taxon>Magnoliopsida</taxon>
        <taxon>eudicotyledons</taxon>
        <taxon>Gunneridae</taxon>
        <taxon>Pentapetalae</taxon>
        <taxon>rosids</taxon>
        <taxon>fabids</taxon>
        <taxon>Fabales</taxon>
        <taxon>Fabaceae</taxon>
        <taxon>Papilionoideae</taxon>
        <taxon>50 kb inversion clade</taxon>
        <taxon>NPAAA clade</taxon>
        <taxon>Hologalegina</taxon>
        <taxon>IRL clade</taxon>
        <taxon>Trifolieae</taxon>
        <taxon>Trifolium</taxon>
    </lineage>
</organism>
<protein>
    <submittedName>
        <fullName evidence="1">Uncharacterized protein</fullName>
    </submittedName>
</protein>
<reference evidence="1" key="1">
    <citation type="submission" date="2023-10" db="EMBL/GenBank/DDBJ databases">
        <authorList>
            <person name="Rodriguez Cubillos JULIANA M."/>
            <person name="De Vega J."/>
        </authorList>
    </citation>
    <scope>NUCLEOTIDE SEQUENCE</scope>
</reference>
<accession>A0ACB0KJ23</accession>
<gene>
    <name evidence="1" type="ORF">MILVUS5_LOCUS23872</name>
</gene>